<feature type="binding site" evidence="3">
    <location>
        <position position="75"/>
    </location>
    <ligand>
        <name>a divalent metal cation</name>
        <dbReference type="ChEBI" id="CHEBI:60240"/>
    </ligand>
</feature>
<dbReference type="InterPro" id="IPR034660">
    <property type="entry name" value="DinB/YfiT-like"/>
</dbReference>
<feature type="binding site" evidence="3">
    <location>
        <position position="161"/>
    </location>
    <ligand>
        <name>a divalent metal cation</name>
        <dbReference type="ChEBI" id="CHEBI:60240"/>
    </ligand>
</feature>
<evidence type="ECO:0000256" key="1">
    <source>
        <dbReference type="ARBA" id="ARBA00008635"/>
    </source>
</evidence>
<evidence type="ECO:0000313" key="5">
    <source>
        <dbReference type="EMBL" id="QIP14982.1"/>
    </source>
</evidence>
<dbReference type="Proteomes" id="UP000501802">
    <property type="component" value="Chromosome"/>
</dbReference>
<dbReference type="SUPFAM" id="SSF109854">
    <property type="entry name" value="DinB/YfiT-like putative metalloenzymes"/>
    <property type="match status" value="1"/>
</dbReference>
<dbReference type="RefSeq" id="WP_167212126.1">
    <property type="nucleotide sequence ID" value="NZ_CP050063.1"/>
</dbReference>
<protein>
    <submittedName>
        <fullName evidence="5">Damage-inducible protein DinB</fullName>
    </submittedName>
</protein>
<evidence type="ECO:0000256" key="3">
    <source>
        <dbReference type="PIRSR" id="PIRSR607837-1"/>
    </source>
</evidence>
<name>A0A6G9AR63_9BACT</name>
<feature type="chain" id="PRO_5026253272" evidence="4">
    <location>
        <begin position="26"/>
        <end position="224"/>
    </location>
</feature>
<feature type="signal peptide" evidence="4">
    <location>
        <begin position="1"/>
        <end position="25"/>
    </location>
</feature>
<dbReference type="GO" id="GO:0046872">
    <property type="term" value="F:metal ion binding"/>
    <property type="evidence" value="ECO:0007669"/>
    <property type="project" value="UniProtKB-KW"/>
</dbReference>
<evidence type="ECO:0000256" key="4">
    <source>
        <dbReference type="SAM" id="SignalP"/>
    </source>
</evidence>
<gene>
    <name evidence="5" type="ORF">G8759_21325</name>
</gene>
<keyword evidence="6" id="KW-1185">Reference proteome</keyword>
<dbReference type="EMBL" id="CP050063">
    <property type="protein sequence ID" value="QIP14982.1"/>
    <property type="molecule type" value="Genomic_DNA"/>
</dbReference>
<dbReference type="Pfam" id="PF05163">
    <property type="entry name" value="DinB"/>
    <property type="match status" value="1"/>
</dbReference>
<dbReference type="AlphaFoldDB" id="A0A6G9AR63"/>
<comment type="similarity">
    <text evidence="1">Belongs to the DinB family.</text>
</comment>
<dbReference type="KEGG" id="spib:G8759_21325"/>
<proteinExistence type="inferred from homology"/>
<keyword evidence="2 3" id="KW-0479">Metal-binding</keyword>
<dbReference type="InterPro" id="IPR007837">
    <property type="entry name" value="DinB"/>
</dbReference>
<evidence type="ECO:0000313" key="6">
    <source>
        <dbReference type="Proteomes" id="UP000501802"/>
    </source>
</evidence>
<reference evidence="5 6" key="1">
    <citation type="submission" date="2020-03" db="EMBL/GenBank/DDBJ databases">
        <authorList>
            <person name="Kim M.K."/>
        </authorList>
    </citation>
    <scope>NUCLEOTIDE SEQUENCE [LARGE SCALE GENOMIC DNA]</scope>
    <source>
        <strain evidence="5 6">BT328</strain>
    </source>
</reference>
<accession>A0A6G9AR63</accession>
<organism evidence="5 6">
    <name type="scientific">Spirosoma aureum</name>
    <dbReference type="NCBI Taxonomy" id="2692134"/>
    <lineage>
        <taxon>Bacteria</taxon>
        <taxon>Pseudomonadati</taxon>
        <taxon>Bacteroidota</taxon>
        <taxon>Cytophagia</taxon>
        <taxon>Cytophagales</taxon>
        <taxon>Cytophagaceae</taxon>
        <taxon>Spirosoma</taxon>
    </lineage>
</organism>
<feature type="binding site" evidence="3">
    <location>
        <position position="157"/>
    </location>
    <ligand>
        <name>a divalent metal cation</name>
        <dbReference type="ChEBI" id="CHEBI:60240"/>
    </ligand>
</feature>
<evidence type="ECO:0000256" key="2">
    <source>
        <dbReference type="ARBA" id="ARBA00022723"/>
    </source>
</evidence>
<dbReference type="Gene3D" id="1.20.120.450">
    <property type="entry name" value="dinb family like domain"/>
    <property type="match status" value="1"/>
</dbReference>
<sequence length="224" mass="25040">MITKLPFRFMLALVGLLMTLSAVQAAKPLTTIAQLTADWQRAREFTKEYLDTMPEDGMGFKPTPDIRSFAEQMLHLAAANYNFGALASGKANPFQGKKLEEMSELKTKAALTKAVLDSYDFMLDGVKGLTDAQLAENVKMGQREMTRELVLAKAFEHQTHHRGQATIYIRAKGIKPPTKSCFRPYDFVPAILPKKSADPIGLALFLVAYKIALKHLTRTLFQFI</sequence>
<keyword evidence="4" id="KW-0732">Signal</keyword>